<name>A0ABD5RZZ9_9EURY</name>
<dbReference type="EMBL" id="JBHSWU010000325">
    <property type="protein sequence ID" value="MFC6724925.1"/>
    <property type="molecule type" value="Genomic_DNA"/>
</dbReference>
<reference evidence="1 2" key="1">
    <citation type="journal article" date="2019" name="Int. J. Syst. Evol. Microbiol.">
        <title>The Global Catalogue of Microorganisms (GCM) 10K type strain sequencing project: providing services to taxonomists for standard genome sequencing and annotation.</title>
        <authorList>
            <consortium name="The Broad Institute Genomics Platform"/>
            <consortium name="The Broad Institute Genome Sequencing Center for Infectious Disease"/>
            <person name="Wu L."/>
            <person name="Ma J."/>
        </authorList>
    </citation>
    <scope>NUCLEOTIDE SEQUENCE [LARGE SCALE GENOMIC DNA]</scope>
    <source>
        <strain evidence="1 2">NBRC 111368</strain>
    </source>
</reference>
<protein>
    <submittedName>
        <fullName evidence="1">Gfo/Idh/MocA family oxidoreductase</fullName>
    </submittedName>
</protein>
<evidence type="ECO:0000313" key="2">
    <source>
        <dbReference type="Proteomes" id="UP001596328"/>
    </source>
</evidence>
<comment type="caution">
    <text evidence="1">The sequence shown here is derived from an EMBL/GenBank/DDBJ whole genome shotgun (WGS) entry which is preliminary data.</text>
</comment>
<proteinExistence type="predicted"/>
<dbReference type="AlphaFoldDB" id="A0ABD5RZZ9"/>
<sequence length="83" mass="8953">MGVKIGYVGVDHHHRDPYFAVASELDATVTAVCEPGRRVDVDNLTAMDDRPDEVTTEGQDAADLVAGAEVYEDPHRLASEADV</sequence>
<evidence type="ECO:0000313" key="1">
    <source>
        <dbReference type="EMBL" id="MFC6724925.1"/>
    </source>
</evidence>
<organism evidence="1 2">
    <name type="scientific">Halobium palmae</name>
    <dbReference type="NCBI Taxonomy" id="1776492"/>
    <lineage>
        <taxon>Archaea</taxon>
        <taxon>Methanobacteriati</taxon>
        <taxon>Methanobacteriota</taxon>
        <taxon>Stenosarchaea group</taxon>
        <taxon>Halobacteria</taxon>
        <taxon>Halobacteriales</taxon>
        <taxon>Haloferacaceae</taxon>
        <taxon>Halobium</taxon>
    </lineage>
</organism>
<feature type="non-terminal residue" evidence="1">
    <location>
        <position position="83"/>
    </location>
</feature>
<accession>A0ABD5RZZ9</accession>
<keyword evidence="2" id="KW-1185">Reference proteome</keyword>
<gene>
    <name evidence="1" type="ORF">ACFQE1_11190</name>
</gene>
<dbReference type="Proteomes" id="UP001596328">
    <property type="component" value="Unassembled WGS sequence"/>
</dbReference>